<organism evidence="1 2">
    <name type="scientific">Lentzea atacamensis</name>
    <dbReference type="NCBI Taxonomy" id="531938"/>
    <lineage>
        <taxon>Bacteria</taxon>
        <taxon>Bacillati</taxon>
        <taxon>Actinomycetota</taxon>
        <taxon>Actinomycetes</taxon>
        <taxon>Pseudonocardiales</taxon>
        <taxon>Pseudonocardiaceae</taxon>
        <taxon>Lentzea</taxon>
    </lineage>
</organism>
<dbReference type="AlphaFoldDB" id="A0A316HR46"/>
<name>A0A316HR46_9PSEU</name>
<reference evidence="1 2" key="1">
    <citation type="submission" date="2018-05" db="EMBL/GenBank/DDBJ databases">
        <title>Genomic Encyclopedia of Type Strains, Phase IV (KMG-IV): sequencing the most valuable type-strain genomes for metagenomic binning, comparative biology and taxonomic classification.</title>
        <authorList>
            <person name="Goeker M."/>
        </authorList>
    </citation>
    <scope>NUCLEOTIDE SEQUENCE [LARGE SCALE GENOMIC DNA]</scope>
    <source>
        <strain evidence="1 2">DSM 45480</strain>
    </source>
</reference>
<evidence type="ECO:0000313" key="1">
    <source>
        <dbReference type="EMBL" id="PWK83736.1"/>
    </source>
</evidence>
<accession>A0A316HR46</accession>
<comment type="caution">
    <text evidence="1">The sequence shown here is derived from an EMBL/GenBank/DDBJ whole genome shotgun (WGS) entry which is preliminary data.</text>
</comment>
<gene>
    <name evidence="1" type="ORF">C8D88_110192</name>
</gene>
<dbReference type="Proteomes" id="UP000246005">
    <property type="component" value="Unassembled WGS sequence"/>
</dbReference>
<protein>
    <submittedName>
        <fullName evidence="1">Uncharacterized protein</fullName>
    </submittedName>
</protein>
<dbReference type="EMBL" id="QGHB01000010">
    <property type="protein sequence ID" value="PWK83736.1"/>
    <property type="molecule type" value="Genomic_DNA"/>
</dbReference>
<proteinExistence type="predicted"/>
<sequence length="221" mass="24733">MRVDELLGWCVVANVAAETFHGEGGVEARSGLKHFAPGAKMWVLPPQWGDGGQDVFVVGAHRGTRGRLVRMVVPRVHLTNFRVRGIYQPAVRRELTGEWKEWGTLRQWESREEAEEVVVRWALDATVQAGVRQPPRRVDFFHGVRLLRAGESEYAIREVMSPAVSLEIGVVFRDRQEVDAVAELRELLDTIEAGGAANWARNPLWPVVRAVAGKVVSLLSR</sequence>
<evidence type="ECO:0000313" key="2">
    <source>
        <dbReference type="Proteomes" id="UP000246005"/>
    </source>
</evidence>